<proteinExistence type="predicted"/>
<sequence length="107" mass="12111">MDKSGALEYINQMFPTEASLPGVELLFPNWKVITYELELSICAYIEDGSGNGTEGIGVIGSNWELPGREVRDADVDVVDYMECIYNLQWVLVKGLEEWLELKFEKTS</sequence>
<keyword evidence="2" id="KW-1185">Reference proteome</keyword>
<organism evidence="1 2">
    <name type="scientific">Papaver somniferum</name>
    <name type="common">Opium poppy</name>
    <dbReference type="NCBI Taxonomy" id="3469"/>
    <lineage>
        <taxon>Eukaryota</taxon>
        <taxon>Viridiplantae</taxon>
        <taxon>Streptophyta</taxon>
        <taxon>Embryophyta</taxon>
        <taxon>Tracheophyta</taxon>
        <taxon>Spermatophyta</taxon>
        <taxon>Magnoliopsida</taxon>
        <taxon>Ranunculales</taxon>
        <taxon>Papaveraceae</taxon>
        <taxon>Papaveroideae</taxon>
        <taxon>Papaver</taxon>
    </lineage>
</organism>
<dbReference type="Proteomes" id="UP000316621">
    <property type="component" value="Chromosome 11"/>
</dbReference>
<name>A0A4Y7LFB3_PAPSO</name>
<dbReference type="Gramene" id="RZC83916">
    <property type="protein sequence ID" value="RZC83916"/>
    <property type="gene ID" value="C5167_046703"/>
</dbReference>
<protein>
    <submittedName>
        <fullName evidence="1">Uncharacterized protein</fullName>
    </submittedName>
</protein>
<dbReference type="STRING" id="3469.A0A4Y7LFB3"/>
<evidence type="ECO:0000313" key="2">
    <source>
        <dbReference type="Proteomes" id="UP000316621"/>
    </source>
</evidence>
<dbReference type="EMBL" id="CM010725">
    <property type="protein sequence ID" value="RZC83916.1"/>
    <property type="molecule type" value="Genomic_DNA"/>
</dbReference>
<accession>A0A4Y7LFB3</accession>
<gene>
    <name evidence="1" type="ORF">C5167_046703</name>
</gene>
<evidence type="ECO:0000313" key="1">
    <source>
        <dbReference type="EMBL" id="RZC83916.1"/>
    </source>
</evidence>
<reference evidence="1 2" key="1">
    <citation type="journal article" date="2018" name="Science">
        <title>The opium poppy genome and morphinan production.</title>
        <authorList>
            <person name="Guo L."/>
            <person name="Winzer T."/>
            <person name="Yang X."/>
            <person name="Li Y."/>
            <person name="Ning Z."/>
            <person name="He Z."/>
            <person name="Teodor R."/>
            <person name="Lu Y."/>
            <person name="Bowser T.A."/>
            <person name="Graham I.A."/>
            <person name="Ye K."/>
        </authorList>
    </citation>
    <scope>NUCLEOTIDE SEQUENCE [LARGE SCALE GENOMIC DNA]</scope>
    <source>
        <strain evidence="2">cv. HN1</strain>
        <tissue evidence="1">Leaves</tissue>
    </source>
</reference>
<dbReference type="AlphaFoldDB" id="A0A4Y7LFB3"/>